<reference evidence="3" key="1">
    <citation type="submission" date="2018-02" db="EMBL/GenBank/DDBJ databases">
        <title>Draft genome sequencing of Rhodococcus opacus KU647198.</title>
        <authorList>
            <person name="Zheng B.-X."/>
        </authorList>
    </citation>
    <scope>NUCLEOTIDE SEQUENCE [LARGE SCALE GENOMIC DNA]</scope>
    <source>
        <strain evidence="3">04-OD7</strain>
    </source>
</reference>
<evidence type="ECO:0000259" key="1">
    <source>
        <dbReference type="Pfam" id="PF01609"/>
    </source>
</evidence>
<dbReference type="GO" id="GO:0004803">
    <property type="term" value="F:transposase activity"/>
    <property type="evidence" value="ECO:0007669"/>
    <property type="project" value="InterPro"/>
</dbReference>
<dbReference type="InterPro" id="IPR002559">
    <property type="entry name" value="Transposase_11"/>
</dbReference>
<sequence>QLVEGDDGVIVDHNVERGNPADAPQLAPAVDRVRTRAGRPPRTVTADRGYGEKAVEDDLRDLGVRNVVIPRKGKPSAGRRAEEHRPAFRRTIKWRTGVEGRISALKRGYGWDRTRIDSTEGAKIWVGHGVLAHNLVKISTLAA</sequence>
<accession>A0A2S8HX54</accession>
<feature type="non-terminal residue" evidence="2">
    <location>
        <position position="1"/>
    </location>
</feature>
<gene>
    <name evidence="2" type="ORF">C5613_44580</name>
</gene>
<dbReference type="EMBL" id="PUIO01000216">
    <property type="protein sequence ID" value="PQP07147.1"/>
    <property type="molecule type" value="Genomic_DNA"/>
</dbReference>
<evidence type="ECO:0000313" key="3">
    <source>
        <dbReference type="Proteomes" id="UP000239290"/>
    </source>
</evidence>
<proteinExistence type="predicted"/>
<dbReference type="Proteomes" id="UP000239290">
    <property type="component" value="Unassembled WGS sequence"/>
</dbReference>
<comment type="caution">
    <text evidence="2">The sequence shown here is derived from an EMBL/GenBank/DDBJ whole genome shotgun (WGS) entry which is preliminary data.</text>
</comment>
<protein>
    <submittedName>
        <fullName evidence="2">ISNCY family transposase</fullName>
    </submittedName>
</protein>
<dbReference type="RefSeq" id="WP_133169486.1">
    <property type="nucleotide sequence ID" value="NZ_PUIO01000216.1"/>
</dbReference>
<evidence type="ECO:0000313" key="2">
    <source>
        <dbReference type="EMBL" id="PQP07147.1"/>
    </source>
</evidence>
<name>A0A2S8HX54_RHOOP</name>
<dbReference type="GO" id="GO:0006313">
    <property type="term" value="P:DNA transposition"/>
    <property type="evidence" value="ECO:0007669"/>
    <property type="project" value="InterPro"/>
</dbReference>
<organism evidence="2 3">
    <name type="scientific">Rhodococcus opacus</name>
    <name type="common">Nocardia opaca</name>
    <dbReference type="NCBI Taxonomy" id="37919"/>
    <lineage>
        <taxon>Bacteria</taxon>
        <taxon>Bacillati</taxon>
        <taxon>Actinomycetota</taxon>
        <taxon>Actinomycetes</taxon>
        <taxon>Mycobacteriales</taxon>
        <taxon>Nocardiaceae</taxon>
        <taxon>Rhodococcus</taxon>
    </lineage>
</organism>
<dbReference type="Pfam" id="PF01609">
    <property type="entry name" value="DDE_Tnp_1"/>
    <property type="match status" value="1"/>
</dbReference>
<dbReference type="GO" id="GO:0003677">
    <property type="term" value="F:DNA binding"/>
    <property type="evidence" value="ECO:0007669"/>
    <property type="project" value="InterPro"/>
</dbReference>
<feature type="domain" description="Transposase IS4-like" evidence="1">
    <location>
        <begin position="3"/>
        <end position="135"/>
    </location>
</feature>
<dbReference type="AlphaFoldDB" id="A0A2S8HX54"/>